<dbReference type="Gene3D" id="3.40.30.10">
    <property type="entry name" value="Glutaredoxin"/>
    <property type="match status" value="1"/>
</dbReference>
<evidence type="ECO:0000313" key="5">
    <source>
        <dbReference type="EMBL" id="ODO62143.1"/>
    </source>
</evidence>
<dbReference type="PANTHER" id="PTHR43110:SF1">
    <property type="entry name" value="THIOL PEROXIDASE"/>
    <property type="match status" value="1"/>
</dbReference>
<keyword evidence="1 5" id="KW-0575">Peroxidase</keyword>
<comment type="caution">
    <text evidence="5">The sequence shown here is derived from an EMBL/GenBank/DDBJ whole genome shotgun (WGS) entry which is preliminary data.</text>
</comment>
<dbReference type="EC" id="1.11.1.15" evidence="5"/>
<dbReference type="GO" id="GO:0008379">
    <property type="term" value="F:thioredoxin peroxidase activity"/>
    <property type="evidence" value="ECO:0007669"/>
    <property type="project" value="InterPro"/>
</dbReference>
<keyword evidence="3" id="KW-1015">Disulfide bond</keyword>
<evidence type="ECO:0000256" key="1">
    <source>
        <dbReference type="ARBA" id="ARBA00022559"/>
    </source>
</evidence>
<dbReference type="SUPFAM" id="SSF52833">
    <property type="entry name" value="Thioredoxin-like"/>
    <property type="match status" value="1"/>
</dbReference>
<organism evidence="5 6">
    <name type="scientific">Lactiplantibacillus plantarum</name>
    <name type="common">Lactobacillus plantarum</name>
    <dbReference type="NCBI Taxonomy" id="1590"/>
    <lineage>
        <taxon>Bacteria</taxon>
        <taxon>Bacillati</taxon>
        <taxon>Bacillota</taxon>
        <taxon>Bacilli</taxon>
        <taxon>Lactobacillales</taxon>
        <taxon>Lactobacillaceae</taxon>
        <taxon>Lactiplantibacillus</taxon>
    </lineage>
</organism>
<dbReference type="InterPro" id="IPR013766">
    <property type="entry name" value="Thioredoxin_domain"/>
</dbReference>
<evidence type="ECO:0000256" key="3">
    <source>
        <dbReference type="ARBA" id="ARBA00023157"/>
    </source>
</evidence>
<dbReference type="InterPro" id="IPR036249">
    <property type="entry name" value="Thioredoxin-like_sf"/>
</dbReference>
<dbReference type="InterPro" id="IPR050455">
    <property type="entry name" value="Tpx_Peroxidase_subfamily"/>
</dbReference>
<dbReference type="CDD" id="cd03014">
    <property type="entry name" value="PRX_Atyp2cys"/>
    <property type="match status" value="1"/>
</dbReference>
<evidence type="ECO:0000256" key="4">
    <source>
        <dbReference type="ARBA" id="ARBA00023284"/>
    </source>
</evidence>
<gene>
    <name evidence="5" type="ORF">LPJSA22_02148</name>
</gene>
<dbReference type="Proteomes" id="UP000094892">
    <property type="component" value="Unassembled WGS sequence"/>
</dbReference>
<dbReference type="Pfam" id="PF08534">
    <property type="entry name" value="Redoxin"/>
    <property type="match status" value="1"/>
</dbReference>
<dbReference type="PANTHER" id="PTHR43110">
    <property type="entry name" value="THIOL PEROXIDASE"/>
    <property type="match status" value="1"/>
</dbReference>
<dbReference type="EMBL" id="MCOL01000001">
    <property type="protein sequence ID" value="ODO62143.1"/>
    <property type="molecule type" value="Genomic_DNA"/>
</dbReference>
<keyword evidence="4" id="KW-0676">Redox-active center</keyword>
<evidence type="ECO:0000256" key="2">
    <source>
        <dbReference type="ARBA" id="ARBA00022862"/>
    </source>
</evidence>
<proteinExistence type="predicted"/>
<name>A0A0R2GB48_LACPN</name>
<dbReference type="InterPro" id="IPR013740">
    <property type="entry name" value="Redoxin"/>
</dbReference>
<reference evidence="5 6" key="1">
    <citation type="submission" date="2016-08" db="EMBL/GenBank/DDBJ databases">
        <title>Genome sequencing of Lactobacillus plantarum JSA22, isolated from fermented soybean paste.</title>
        <authorList>
            <person name="Choi H.S."/>
        </authorList>
    </citation>
    <scope>NUCLEOTIDE SEQUENCE [LARGE SCALE GENOMIC DNA]</scope>
    <source>
        <strain evidence="5 6">JSA22</strain>
    </source>
</reference>
<accession>A0A0R2GB48</accession>
<keyword evidence="2" id="KW-0049">Antioxidant</keyword>
<dbReference type="AlphaFoldDB" id="A0A0R2GB48"/>
<dbReference type="PROSITE" id="PS51352">
    <property type="entry name" value="THIOREDOXIN_2"/>
    <property type="match status" value="1"/>
</dbReference>
<dbReference type="PATRIC" id="fig|1590.166.peg.2056"/>
<sequence>MIIFETIICAETEIALNLSYTITTTNIRKPLVIEGVFYVQVLFHDQALDLVGEPLQDGDQLPKFKVFTTHDEKIKTKDLLGKPVLLSVMPDIDTRVCSIQTKKFNQQADKYPHVQFLAISNNAVADQAGWCAKEGVKNLTVASDEELSFGYATNLYLPNNGTLTRAIYVADAAGKIVYHEIVPDVSHEPNYVAALDALKQFE</sequence>
<dbReference type="NCBIfam" id="NF001808">
    <property type="entry name" value="PRK00522.1"/>
    <property type="match status" value="1"/>
</dbReference>
<keyword evidence="5" id="KW-0560">Oxidoreductase</keyword>
<dbReference type="InterPro" id="IPR002065">
    <property type="entry name" value="TPX"/>
</dbReference>
<protein>
    <submittedName>
        <fullName evidence="5">Peroxiredoxin</fullName>
        <ecNumber evidence="5">1.11.1.15</ecNumber>
    </submittedName>
</protein>
<evidence type="ECO:0000313" key="6">
    <source>
        <dbReference type="Proteomes" id="UP000094892"/>
    </source>
</evidence>